<keyword evidence="3" id="KW-1185">Reference proteome</keyword>
<feature type="non-terminal residue" evidence="2">
    <location>
        <position position="91"/>
    </location>
</feature>
<comment type="caution">
    <text evidence="2">The sequence shown here is derived from an EMBL/GenBank/DDBJ whole genome shotgun (WGS) entry which is preliminary data.</text>
</comment>
<reference evidence="2" key="1">
    <citation type="submission" date="2021-06" db="EMBL/GenBank/DDBJ databases">
        <authorList>
            <person name="Kallberg Y."/>
            <person name="Tangrot J."/>
            <person name="Rosling A."/>
        </authorList>
    </citation>
    <scope>NUCLEOTIDE SEQUENCE</scope>
    <source>
        <strain evidence="2">IN212</strain>
    </source>
</reference>
<dbReference type="InterPro" id="IPR010998">
    <property type="entry name" value="Integrase_recombinase_N"/>
</dbReference>
<sequence length="91" mass="10344">NYAKALALKSISKPYKYRLEKSWITFKNFAESVKQKYCPVSVQLVMAFIAWMELSNCSSELADCLRAISKVHVLKNLLSPVENKAVKCTVE</sequence>
<accession>A0A9N9NT10</accession>
<dbReference type="Gene3D" id="1.10.150.130">
    <property type="match status" value="1"/>
</dbReference>
<gene>
    <name evidence="2" type="ORF">RFULGI_LOCUS14880</name>
</gene>
<dbReference type="Proteomes" id="UP000789396">
    <property type="component" value="Unassembled WGS sequence"/>
</dbReference>
<keyword evidence="1" id="KW-0238">DNA-binding</keyword>
<feature type="non-terminal residue" evidence="2">
    <location>
        <position position="1"/>
    </location>
</feature>
<dbReference type="EMBL" id="CAJVPZ010045010">
    <property type="protein sequence ID" value="CAG8768545.1"/>
    <property type="molecule type" value="Genomic_DNA"/>
</dbReference>
<evidence type="ECO:0000256" key="1">
    <source>
        <dbReference type="ARBA" id="ARBA00023125"/>
    </source>
</evidence>
<proteinExistence type="predicted"/>
<evidence type="ECO:0000313" key="2">
    <source>
        <dbReference type="EMBL" id="CAG8768545.1"/>
    </source>
</evidence>
<evidence type="ECO:0000313" key="3">
    <source>
        <dbReference type="Proteomes" id="UP000789396"/>
    </source>
</evidence>
<protein>
    <submittedName>
        <fullName evidence="2">19779_t:CDS:1</fullName>
    </submittedName>
</protein>
<organism evidence="2 3">
    <name type="scientific">Racocetra fulgida</name>
    <dbReference type="NCBI Taxonomy" id="60492"/>
    <lineage>
        <taxon>Eukaryota</taxon>
        <taxon>Fungi</taxon>
        <taxon>Fungi incertae sedis</taxon>
        <taxon>Mucoromycota</taxon>
        <taxon>Glomeromycotina</taxon>
        <taxon>Glomeromycetes</taxon>
        <taxon>Diversisporales</taxon>
        <taxon>Gigasporaceae</taxon>
        <taxon>Racocetra</taxon>
    </lineage>
</organism>
<name>A0A9N9NT10_9GLOM</name>
<dbReference type="GO" id="GO:0003677">
    <property type="term" value="F:DNA binding"/>
    <property type="evidence" value="ECO:0007669"/>
    <property type="project" value="UniProtKB-KW"/>
</dbReference>
<dbReference type="OrthoDB" id="2491237at2759"/>
<dbReference type="SUPFAM" id="SSF47823">
    <property type="entry name" value="lambda integrase-like, N-terminal domain"/>
    <property type="match status" value="1"/>
</dbReference>
<dbReference type="AlphaFoldDB" id="A0A9N9NT10"/>